<keyword evidence="2" id="KW-1185">Reference proteome</keyword>
<reference evidence="1 2" key="1">
    <citation type="submission" date="2019-05" db="EMBL/GenBank/DDBJ databases">
        <title>Another draft genome of Portunus trituberculatus and its Hox gene families provides insights of decapod evolution.</title>
        <authorList>
            <person name="Jeong J.-H."/>
            <person name="Song I."/>
            <person name="Kim S."/>
            <person name="Choi T."/>
            <person name="Kim D."/>
            <person name="Ryu S."/>
            <person name="Kim W."/>
        </authorList>
    </citation>
    <scope>NUCLEOTIDE SEQUENCE [LARGE SCALE GENOMIC DNA]</scope>
    <source>
        <tissue evidence="1">Muscle</tissue>
    </source>
</reference>
<organism evidence="1 2">
    <name type="scientific">Portunus trituberculatus</name>
    <name type="common">Swimming crab</name>
    <name type="synonym">Neptunus trituberculatus</name>
    <dbReference type="NCBI Taxonomy" id="210409"/>
    <lineage>
        <taxon>Eukaryota</taxon>
        <taxon>Metazoa</taxon>
        <taxon>Ecdysozoa</taxon>
        <taxon>Arthropoda</taxon>
        <taxon>Crustacea</taxon>
        <taxon>Multicrustacea</taxon>
        <taxon>Malacostraca</taxon>
        <taxon>Eumalacostraca</taxon>
        <taxon>Eucarida</taxon>
        <taxon>Decapoda</taxon>
        <taxon>Pleocyemata</taxon>
        <taxon>Brachyura</taxon>
        <taxon>Eubrachyura</taxon>
        <taxon>Portunoidea</taxon>
        <taxon>Portunidae</taxon>
        <taxon>Portuninae</taxon>
        <taxon>Portunus</taxon>
    </lineage>
</organism>
<protein>
    <submittedName>
        <fullName evidence="1">Uncharacterized protein</fullName>
    </submittedName>
</protein>
<accession>A0A5B7JB07</accession>
<evidence type="ECO:0000313" key="1">
    <source>
        <dbReference type="EMBL" id="MPC90118.1"/>
    </source>
</evidence>
<sequence>MSYLRASLGGQSTARDSRRGGRLLVVHEASFGSLIVGLCGADLNVMSVCYLSGVSLSFPP</sequence>
<name>A0A5B7JB07_PORTR</name>
<dbReference type="AlphaFoldDB" id="A0A5B7JB07"/>
<evidence type="ECO:0000313" key="2">
    <source>
        <dbReference type="Proteomes" id="UP000324222"/>
    </source>
</evidence>
<dbReference type="EMBL" id="VSRR010083296">
    <property type="protein sequence ID" value="MPC90118.1"/>
    <property type="molecule type" value="Genomic_DNA"/>
</dbReference>
<gene>
    <name evidence="1" type="ORF">E2C01_085088</name>
</gene>
<proteinExistence type="predicted"/>
<dbReference type="Proteomes" id="UP000324222">
    <property type="component" value="Unassembled WGS sequence"/>
</dbReference>
<comment type="caution">
    <text evidence="1">The sequence shown here is derived from an EMBL/GenBank/DDBJ whole genome shotgun (WGS) entry which is preliminary data.</text>
</comment>